<evidence type="ECO:0000313" key="1">
    <source>
        <dbReference type="EMBL" id="AEV73505.1"/>
    </source>
</evidence>
<dbReference type="HOGENOM" id="CLU_3365979_0_0_11"/>
<dbReference type="AlphaFoldDB" id="G8RJD5"/>
<evidence type="ECO:0000313" key="2">
    <source>
        <dbReference type="Proteomes" id="UP000005442"/>
    </source>
</evidence>
<name>G8RJD5_MYCRN</name>
<organism evidence="1 2">
    <name type="scientific">Mycolicibacterium rhodesiae (strain NBB3)</name>
    <name type="common">Mycobacterium rhodesiae</name>
    <dbReference type="NCBI Taxonomy" id="710685"/>
    <lineage>
        <taxon>Bacteria</taxon>
        <taxon>Bacillati</taxon>
        <taxon>Actinomycetota</taxon>
        <taxon>Actinomycetes</taxon>
        <taxon>Mycobacteriales</taxon>
        <taxon>Mycobacteriaceae</taxon>
        <taxon>Mycolicibacterium</taxon>
    </lineage>
</organism>
<sequence>MTWAIGISAAILAGFAVDWGQRWCERWAETRDKNL</sequence>
<dbReference type="EMBL" id="CP003169">
    <property type="protein sequence ID" value="AEV73505.1"/>
    <property type="molecule type" value="Genomic_DNA"/>
</dbReference>
<proteinExistence type="predicted"/>
<protein>
    <submittedName>
        <fullName evidence="1">Uncharacterized protein</fullName>
    </submittedName>
</protein>
<dbReference type="STRING" id="710685.MycrhN_2950"/>
<reference evidence="1 2" key="1">
    <citation type="submission" date="2011-12" db="EMBL/GenBank/DDBJ databases">
        <title>Complete sequence of Mycobacterium rhodesiae NBB3.</title>
        <authorList>
            <consortium name="US DOE Joint Genome Institute"/>
            <person name="Lucas S."/>
            <person name="Han J."/>
            <person name="Lapidus A."/>
            <person name="Cheng J.-F."/>
            <person name="Goodwin L."/>
            <person name="Pitluck S."/>
            <person name="Peters L."/>
            <person name="Mikhailova N."/>
            <person name="Gu W."/>
            <person name="Detter J.C."/>
            <person name="Han C."/>
            <person name="Tapia R."/>
            <person name="Land M."/>
            <person name="Hauser L."/>
            <person name="Kyrpides N."/>
            <person name="Ivanova N."/>
            <person name="Pagani I."/>
            <person name="Mattes T."/>
            <person name="Holmes A."/>
            <person name="Rutledge P."/>
            <person name="Paulsen I."/>
            <person name="Coleman N."/>
            <person name="Woyke T."/>
        </authorList>
    </citation>
    <scope>NUCLEOTIDE SEQUENCE [LARGE SCALE GENOMIC DNA]</scope>
    <source>
        <strain evidence="1 2">NBB3</strain>
    </source>
</reference>
<dbReference type="KEGG" id="mrh:MycrhN_2950"/>
<accession>G8RJD5</accession>
<gene>
    <name evidence="1" type="ordered locus">MycrhN_2950</name>
</gene>
<dbReference type="Proteomes" id="UP000005442">
    <property type="component" value="Chromosome"/>
</dbReference>
<keyword evidence="2" id="KW-1185">Reference proteome</keyword>